<dbReference type="SUPFAM" id="SSF51219">
    <property type="entry name" value="TRAP-like"/>
    <property type="match status" value="1"/>
</dbReference>
<dbReference type="Proteomes" id="UP000800303">
    <property type="component" value="Unassembled WGS sequence"/>
</dbReference>
<reference evidence="1 2" key="1">
    <citation type="submission" date="2020-01" db="EMBL/GenBank/DDBJ databases">
        <title>Polyphasic characterisation and genomic insights into a novel alkali tolerant bacterium VR-M41.</title>
        <authorList>
            <person name="Vemuluri V.R."/>
        </authorList>
    </citation>
    <scope>NUCLEOTIDE SEQUENCE [LARGE SCALE GENOMIC DNA]</scope>
    <source>
        <strain evidence="1 2">VR-M41</strain>
    </source>
</reference>
<evidence type="ECO:0000313" key="1">
    <source>
        <dbReference type="EMBL" id="NGZ77152.1"/>
    </source>
</evidence>
<organism evidence="1 2">
    <name type="scientific">Saccharibacillus alkalitolerans</name>
    <dbReference type="NCBI Taxonomy" id="2705290"/>
    <lineage>
        <taxon>Bacteria</taxon>
        <taxon>Bacillati</taxon>
        <taxon>Bacillota</taxon>
        <taxon>Bacilli</taxon>
        <taxon>Bacillales</taxon>
        <taxon>Paenibacillaceae</taxon>
        <taxon>Saccharibacillus</taxon>
    </lineage>
</organism>
<dbReference type="EMBL" id="JAAFGS010000007">
    <property type="protein sequence ID" value="NGZ77152.1"/>
    <property type="molecule type" value="Genomic_DNA"/>
</dbReference>
<keyword evidence="2" id="KW-1185">Reference proteome</keyword>
<dbReference type="PANTHER" id="PTHR38074:SF1">
    <property type="entry name" value="ALTERED INHERITANCE OF MITOCHONDRIA PROTEIN 24, MITOCHONDRIAL"/>
    <property type="match status" value="1"/>
</dbReference>
<dbReference type="InterPro" id="IPR002838">
    <property type="entry name" value="AIM24"/>
</dbReference>
<accession>A0ABX0F859</accession>
<dbReference type="Pfam" id="PF01987">
    <property type="entry name" value="AIM24"/>
    <property type="match status" value="1"/>
</dbReference>
<comment type="caution">
    <text evidence="1">The sequence shown here is derived from an EMBL/GenBank/DDBJ whole genome shotgun (WGS) entry which is preliminary data.</text>
</comment>
<dbReference type="InterPro" id="IPR036983">
    <property type="entry name" value="AIM24_sf"/>
</dbReference>
<gene>
    <name evidence="1" type="ORF">GYN08_17785</name>
</gene>
<name>A0ABX0F859_9BACL</name>
<dbReference type="InterPro" id="IPR016031">
    <property type="entry name" value="Trp_RNA-bd_attenuator-like_dom"/>
</dbReference>
<proteinExistence type="predicted"/>
<evidence type="ECO:0000313" key="2">
    <source>
        <dbReference type="Proteomes" id="UP000800303"/>
    </source>
</evidence>
<dbReference type="PANTHER" id="PTHR38074">
    <property type="entry name" value="ALTERED INHERITANCE OF MITOCHONDRIA PROTEIN 24, MITOCHONDRIAL"/>
    <property type="match status" value="1"/>
</dbReference>
<sequence length="260" mass="28610">MQFRHNDFRVFSSVKRDNLIIEIMQAGGLPENYNAELAKSVNHHDQDRFNWQQVRILIEDSSVILEAGALQYMFGSIEIENRAGGVGGFAKKFVGSAVTGETASKPVYRGSGEIYLEPKRKEFTFIELAAGEEIIVDDGLFYCAENTVKVGVAKQGNVSSAVFGGEGLFQTKITASANSYVVLELPVPEYELVRYELKGETLKVDGTFAVLRSSTIEFSVEKSTKSLMGSASSGEGMLQTFRGHGEVWLAPTLPIRTRSF</sequence>
<dbReference type="RefSeq" id="WP_166277045.1">
    <property type="nucleotide sequence ID" value="NZ_JAAFGS010000007.1"/>
</dbReference>
<protein>
    <submittedName>
        <fullName evidence="1">AIM24 family protein</fullName>
    </submittedName>
</protein>
<dbReference type="Gene3D" id="3.60.160.10">
    <property type="entry name" value="Mitochondrial biogenesis AIM24"/>
    <property type="match status" value="1"/>
</dbReference>